<reference evidence="1 2" key="1">
    <citation type="submission" date="2018-11" db="EMBL/GenBank/DDBJ databases">
        <authorList>
            <consortium name="Pathogen Informatics"/>
        </authorList>
    </citation>
    <scope>NUCLEOTIDE SEQUENCE [LARGE SCALE GENOMIC DNA]</scope>
    <source>
        <strain>Denwood</strain>
        <strain evidence="2">Zambia</strain>
    </source>
</reference>
<sequence length="55" mass="6977">MMQLVFISNHYYYRRIFLEFPLVVVMKILQYYVMLRNPLPHVFIVHIQHQYQRIH</sequence>
<evidence type="ECO:0000313" key="2">
    <source>
        <dbReference type="Proteomes" id="UP000269396"/>
    </source>
</evidence>
<proteinExistence type="predicted"/>
<dbReference type="EMBL" id="UZAL01001980">
    <property type="protein sequence ID" value="VDO80527.1"/>
    <property type="molecule type" value="Genomic_DNA"/>
</dbReference>
<dbReference type="AlphaFoldDB" id="A0A183NHV6"/>
<gene>
    <name evidence="1" type="ORF">SMTD_LOCUS1692</name>
</gene>
<protein>
    <submittedName>
        <fullName evidence="1">Uncharacterized protein</fullName>
    </submittedName>
</protein>
<organism evidence="1 2">
    <name type="scientific">Schistosoma mattheei</name>
    <dbReference type="NCBI Taxonomy" id="31246"/>
    <lineage>
        <taxon>Eukaryota</taxon>
        <taxon>Metazoa</taxon>
        <taxon>Spiralia</taxon>
        <taxon>Lophotrochozoa</taxon>
        <taxon>Platyhelminthes</taxon>
        <taxon>Trematoda</taxon>
        <taxon>Digenea</taxon>
        <taxon>Strigeidida</taxon>
        <taxon>Schistosomatoidea</taxon>
        <taxon>Schistosomatidae</taxon>
        <taxon>Schistosoma</taxon>
    </lineage>
</organism>
<accession>A0A183NHV6</accession>
<name>A0A183NHV6_9TREM</name>
<dbReference type="Proteomes" id="UP000269396">
    <property type="component" value="Unassembled WGS sequence"/>
</dbReference>
<evidence type="ECO:0000313" key="1">
    <source>
        <dbReference type="EMBL" id="VDO80527.1"/>
    </source>
</evidence>
<keyword evidence="2" id="KW-1185">Reference proteome</keyword>